<dbReference type="HOGENOM" id="CLU_1168297_0_0_1"/>
<dbReference type="STRING" id="930991.A0A0D0DK67"/>
<dbReference type="EMBL" id="KN825683">
    <property type="protein sequence ID" value="KIK82079.1"/>
    <property type="molecule type" value="Genomic_DNA"/>
</dbReference>
<evidence type="ECO:0000256" key="1">
    <source>
        <dbReference type="SAM" id="MobiDB-lite"/>
    </source>
</evidence>
<organism evidence="2 3">
    <name type="scientific">Paxillus rubicundulus Ve08.2h10</name>
    <dbReference type="NCBI Taxonomy" id="930991"/>
    <lineage>
        <taxon>Eukaryota</taxon>
        <taxon>Fungi</taxon>
        <taxon>Dikarya</taxon>
        <taxon>Basidiomycota</taxon>
        <taxon>Agaricomycotina</taxon>
        <taxon>Agaricomycetes</taxon>
        <taxon>Agaricomycetidae</taxon>
        <taxon>Boletales</taxon>
        <taxon>Paxilineae</taxon>
        <taxon>Paxillaceae</taxon>
        <taxon>Paxillus</taxon>
    </lineage>
</organism>
<accession>A0A0D0DK67</accession>
<feature type="non-terminal residue" evidence="2">
    <location>
        <position position="1"/>
    </location>
</feature>
<protein>
    <submittedName>
        <fullName evidence="2">Uncharacterized protein</fullName>
    </submittedName>
</protein>
<gene>
    <name evidence="2" type="ORF">PAXRUDRAFT_154601</name>
</gene>
<dbReference type="AlphaFoldDB" id="A0A0D0DK67"/>
<keyword evidence="3" id="KW-1185">Reference proteome</keyword>
<name>A0A0D0DK67_9AGAM</name>
<dbReference type="OrthoDB" id="2632196at2759"/>
<feature type="region of interest" description="Disordered" evidence="1">
    <location>
        <begin position="145"/>
        <end position="177"/>
    </location>
</feature>
<dbReference type="Proteomes" id="UP000054538">
    <property type="component" value="Unassembled WGS sequence"/>
</dbReference>
<proteinExistence type="predicted"/>
<evidence type="ECO:0000313" key="2">
    <source>
        <dbReference type="EMBL" id="KIK82079.1"/>
    </source>
</evidence>
<feature type="compositionally biased region" description="Low complexity" evidence="1">
    <location>
        <begin position="158"/>
        <end position="167"/>
    </location>
</feature>
<dbReference type="InParanoid" id="A0A0D0DK67"/>
<reference evidence="2 3" key="1">
    <citation type="submission" date="2014-04" db="EMBL/GenBank/DDBJ databases">
        <authorList>
            <consortium name="DOE Joint Genome Institute"/>
            <person name="Kuo A."/>
            <person name="Kohler A."/>
            <person name="Jargeat P."/>
            <person name="Nagy L.G."/>
            <person name="Floudas D."/>
            <person name="Copeland A."/>
            <person name="Barry K.W."/>
            <person name="Cichocki N."/>
            <person name="Veneault-Fourrey C."/>
            <person name="LaButti K."/>
            <person name="Lindquist E.A."/>
            <person name="Lipzen A."/>
            <person name="Lundell T."/>
            <person name="Morin E."/>
            <person name="Murat C."/>
            <person name="Sun H."/>
            <person name="Tunlid A."/>
            <person name="Henrissat B."/>
            <person name="Grigoriev I.V."/>
            <person name="Hibbett D.S."/>
            <person name="Martin F."/>
            <person name="Nordberg H.P."/>
            <person name="Cantor M.N."/>
            <person name="Hua S.X."/>
        </authorList>
    </citation>
    <scope>NUCLEOTIDE SEQUENCE [LARGE SCALE GENOMIC DNA]</scope>
    <source>
        <strain evidence="2 3">Ve08.2h10</strain>
    </source>
</reference>
<evidence type="ECO:0000313" key="3">
    <source>
        <dbReference type="Proteomes" id="UP000054538"/>
    </source>
</evidence>
<sequence length="238" mass="26765">LNLALQSICKGLKDIPAATTASELVTITLTTVTPCIRAYCPQFPWHECEFMVQDAKWVNLLQHPPTEPYFYLECFHPNSHKNARSAMVFKPKQFSLYIVIPESQWDNIQEFMDKLQLALTLTSTTSKTIKLAMSKKQVVSLFTSTTCQPHPSPPPTATPFTKASSTSEPQPDPCPPFTTMCFGQTETSHILEQLISANLSLLDSKPAKQHHCQLSHGPCQYSWDQHGGRKPSKPHLWQ</sequence>
<reference evidence="3" key="2">
    <citation type="submission" date="2015-01" db="EMBL/GenBank/DDBJ databases">
        <title>Evolutionary Origins and Diversification of the Mycorrhizal Mutualists.</title>
        <authorList>
            <consortium name="DOE Joint Genome Institute"/>
            <consortium name="Mycorrhizal Genomics Consortium"/>
            <person name="Kohler A."/>
            <person name="Kuo A."/>
            <person name="Nagy L.G."/>
            <person name="Floudas D."/>
            <person name="Copeland A."/>
            <person name="Barry K.W."/>
            <person name="Cichocki N."/>
            <person name="Veneault-Fourrey C."/>
            <person name="LaButti K."/>
            <person name="Lindquist E.A."/>
            <person name="Lipzen A."/>
            <person name="Lundell T."/>
            <person name="Morin E."/>
            <person name="Murat C."/>
            <person name="Riley R."/>
            <person name="Ohm R."/>
            <person name="Sun H."/>
            <person name="Tunlid A."/>
            <person name="Henrissat B."/>
            <person name="Grigoriev I.V."/>
            <person name="Hibbett D.S."/>
            <person name="Martin F."/>
        </authorList>
    </citation>
    <scope>NUCLEOTIDE SEQUENCE [LARGE SCALE GENOMIC DNA]</scope>
    <source>
        <strain evidence="3">Ve08.2h10</strain>
    </source>
</reference>